<evidence type="ECO:0000256" key="2">
    <source>
        <dbReference type="ARBA" id="ARBA00011900"/>
    </source>
</evidence>
<keyword evidence="9" id="KW-1185">Reference proteome</keyword>
<dbReference type="EMBL" id="JWIT01000017">
    <property type="protein sequence ID" value="KJF71434.1"/>
    <property type="molecule type" value="Genomic_DNA"/>
</dbReference>
<dbReference type="InterPro" id="IPR002052">
    <property type="entry name" value="DNA_methylase_N6_adenine_CS"/>
</dbReference>
<gene>
    <name evidence="8" type="ORF">RP75_21160</name>
</gene>
<dbReference type="Pfam" id="PF02384">
    <property type="entry name" value="N6_Mtase"/>
    <property type="match status" value="1"/>
</dbReference>
<comment type="caution">
    <text evidence="8">The sequence shown here is derived from an EMBL/GenBank/DDBJ whole genome shotgun (WGS) entry which is preliminary data.</text>
</comment>
<dbReference type="EC" id="2.1.1.72" evidence="2"/>
<accession>A0ABR5D304</accession>
<sequence>MSDLLSTLRRYGANDEQLILLDDDSPRLLPYATLLSARRERDAGRVDLRAISAVYEWQGSPLIFIVDNVTNESNLRALRRILAMRGDAPYMGVVNGGTLRVFELGLDAKKLDDTKVVPDVGPDVWATIGSLAYQRTIAERDQDNEKQRKARSNYVSNVILKLLSQSIHALSTRGHTVENAISFVGRALFSRFLADRGLLTEATWPGCEPDHLFDTPGNARIICDWLEEKFNGNLLPLSDQAWEMLSPECCAELGSVMRRADGRQLRLGWRQKWDYLDFSHIPVGVLSQAYEHCLERYDPTRQKAEASFYTPAPIADVLTKMAFSSFEDLKGAAYAKVLDPAAGAGIFLIKAFVEIVSARWQVDGKRPDTATLRQILYDQLTGFDINEAALRFAALGLYLAAIELDPSPEPVEKLKFKNLRETTLHLLSWTTPEDASNDSDARYQMSLLGSLGPLASERHDASYDVVIGNPPWSKASQRMSLDLVNSIIAETVTDRLGNKIAPQIPDKALDQAFLWRSLRWAKPDGRIAFAMHARLLFQRNPIAIENRRALFSAIDVKSVINGTDLRGSNVWPKIAAPFCLFFARNRRADPMGGFKYVSPRRESGLNAAGLMRIDAQNADYVSHQQLNNIPDVFKILFRGTHFDLETLQTINGRSFPHMLAVWREQANRSNKVLTGNGFQTLRKSTKTKREEDSPGDDASALLGMPLLDAKRFAPGKITVDDLPKFTLKRVHRLRDPELYSAPILLVVQSPPVASKRILSAFLEEKVVFTESIYGWQLPDDTQGHAWGRYLSLIVGSKISLWICLMRGGKFGVEREALEMTLINELPVPPLSGEDWGQMDKHYQAITSHEPDAWEGVDRWLAQLLGLSDEQLQVIKDTLDFSLTYTDTREEAEAAPSKSAQKKFLEILKTELEPWFEPEGLQIKASFINPSGKRHSAWIGFSLSASKDQEPMGDMEGLHRAADSLGLTQVILDRNDGCLNVARLNQARYWSRTQARILAADIIMSHLDTLRKEAA</sequence>
<evidence type="ECO:0000256" key="1">
    <source>
        <dbReference type="ARBA" id="ARBA00006594"/>
    </source>
</evidence>
<keyword evidence="3" id="KW-0489">Methyltransferase</keyword>
<dbReference type="PRINTS" id="PR00507">
    <property type="entry name" value="N12N6MTFRASE"/>
</dbReference>
<dbReference type="InterPro" id="IPR003356">
    <property type="entry name" value="DNA_methylase_A-5"/>
</dbReference>
<dbReference type="Gene3D" id="3.40.50.150">
    <property type="entry name" value="Vaccinia Virus protein VP39"/>
    <property type="match status" value="1"/>
</dbReference>
<proteinExistence type="inferred from homology"/>
<organism evidence="8 9">
    <name type="scientific">Agrobacterium arsenijevicii</name>
    <dbReference type="NCBI Taxonomy" id="1585697"/>
    <lineage>
        <taxon>Bacteria</taxon>
        <taxon>Pseudomonadati</taxon>
        <taxon>Pseudomonadota</taxon>
        <taxon>Alphaproteobacteria</taxon>
        <taxon>Hyphomicrobiales</taxon>
        <taxon>Rhizobiaceae</taxon>
        <taxon>Rhizobium/Agrobacterium group</taxon>
        <taxon>Agrobacterium</taxon>
    </lineage>
</organism>
<dbReference type="PANTHER" id="PTHR33841">
    <property type="entry name" value="DNA METHYLTRANSFERASE YEEA-RELATED"/>
    <property type="match status" value="1"/>
</dbReference>
<evidence type="ECO:0000313" key="8">
    <source>
        <dbReference type="EMBL" id="KJF71434.1"/>
    </source>
</evidence>
<evidence type="ECO:0000256" key="4">
    <source>
        <dbReference type="ARBA" id="ARBA00022679"/>
    </source>
</evidence>
<dbReference type="PROSITE" id="PS00092">
    <property type="entry name" value="N6_MTASE"/>
    <property type="match status" value="1"/>
</dbReference>
<comment type="similarity">
    <text evidence="1">Belongs to the N(4)/N(6)-methyltransferase family.</text>
</comment>
<evidence type="ECO:0000259" key="7">
    <source>
        <dbReference type="Pfam" id="PF02384"/>
    </source>
</evidence>
<feature type="domain" description="DNA methylase adenine-specific" evidence="7">
    <location>
        <begin position="285"/>
        <end position="562"/>
    </location>
</feature>
<keyword evidence="5" id="KW-0680">Restriction system</keyword>
<evidence type="ECO:0000256" key="3">
    <source>
        <dbReference type="ARBA" id="ARBA00022603"/>
    </source>
</evidence>
<reference evidence="8 9" key="1">
    <citation type="submission" date="2014-12" db="EMBL/GenBank/DDBJ databases">
        <authorList>
            <person name="Kuzmanovic N."/>
            <person name="Pulawska J."/>
            <person name="Obradovic A."/>
        </authorList>
    </citation>
    <scope>NUCLEOTIDE SEQUENCE [LARGE SCALE GENOMIC DNA]</scope>
    <source>
        <strain evidence="8 9">KFB 330</strain>
    </source>
</reference>
<evidence type="ECO:0000313" key="9">
    <source>
        <dbReference type="Proteomes" id="UP000032564"/>
    </source>
</evidence>
<comment type="catalytic activity">
    <reaction evidence="6">
        <text>a 2'-deoxyadenosine in DNA + S-adenosyl-L-methionine = an N(6)-methyl-2'-deoxyadenosine in DNA + S-adenosyl-L-homocysteine + H(+)</text>
        <dbReference type="Rhea" id="RHEA:15197"/>
        <dbReference type="Rhea" id="RHEA-COMP:12418"/>
        <dbReference type="Rhea" id="RHEA-COMP:12419"/>
        <dbReference type="ChEBI" id="CHEBI:15378"/>
        <dbReference type="ChEBI" id="CHEBI:57856"/>
        <dbReference type="ChEBI" id="CHEBI:59789"/>
        <dbReference type="ChEBI" id="CHEBI:90615"/>
        <dbReference type="ChEBI" id="CHEBI:90616"/>
        <dbReference type="EC" id="2.1.1.72"/>
    </reaction>
</comment>
<keyword evidence="4" id="KW-0808">Transferase</keyword>
<dbReference type="Proteomes" id="UP000032564">
    <property type="component" value="Unassembled WGS sequence"/>
</dbReference>
<name>A0ABR5D304_9HYPH</name>
<dbReference type="InterPro" id="IPR050953">
    <property type="entry name" value="N4_N6_ade-DNA_methylase"/>
</dbReference>
<dbReference type="SUPFAM" id="SSF53335">
    <property type="entry name" value="S-adenosyl-L-methionine-dependent methyltransferases"/>
    <property type="match status" value="1"/>
</dbReference>
<evidence type="ECO:0000256" key="5">
    <source>
        <dbReference type="ARBA" id="ARBA00022747"/>
    </source>
</evidence>
<dbReference type="PANTHER" id="PTHR33841:SF1">
    <property type="entry name" value="DNA METHYLTRANSFERASE A"/>
    <property type="match status" value="1"/>
</dbReference>
<evidence type="ECO:0000256" key="6">
    <source>
        <dbReference type="ARBA" id="ARBA00047942"/>
    </source>
</evidence>
<protein>
    <recommendedName>
        <fullName evidence="2">site-specific DNA-methyltransferase (adenine-specific)</fullName>
        <ecNumber evidence="2">2.1.1.72</ecNumber>
    </recommendedName>
</protein>
<dbReference type="InterPro" id="IPR029063">
    <property type="entry name" value="SAM-dependent_MTases_sf"/>
</dbReference>